<dbReference type="PANTHER" id="PTHR43124:SF3">
    <property type="entry name" value="CHLORAMPHENICOL EFFLUX PUMP RV0191"/>
    <property type="match status" value="1"/>
</dbReference>
<evidence type="ECO:0000256" key="3">
    <source>
        <dbReference type="ARBA" id="ARBA00022692"/>
    </source>
</evidence>
<dbReference type="Pfam" id="PF07690">
    <property type="entry name" value="MFS_1"/>
    <property type="match status" value="1"/>
</dbReference>
<accession>A0A8G2F3J7</accession>
<evidence type="ECO:0000256" key="6">
    <source>
        <dbReference type="SAM" id="Phobius"/>
    </source>
</evidence>
<dbReference type="OrthoDB" id="272777at2"/>
<feature type="transmembrane region" description="Helical" evidence="6">
    <location>
        <begin position="405"/>
        <end position="425"/>
    </location>
</feature>
<evidence type="ECO:0000256" key="2">
    <source>
        <dbReference type="ARBA" id="ARBA00022475"/>
    </source>
</evidence>
<organism evidence="8 9">
    <name type="scientific">Thalassobaculum litoreum DSM 18839</name>
    <dbReference type="NCBI Taxonomy" id="1123362"/>
    <lineage>
        <taxon>Bacteria</taxon>
        <taxon>Pseudomonadati</taxon>
        <taxon>Pseudomonadota</taxon>
        <taxon>Alphaproteobacteria</taxon>
        <taxon>Rhodospirillales</taxon>
        <taxon>Thalassobaculaceae</taxon>
        <taxon>Thalassobaculum</taxon>
    </lineage>
</organism>
<feature type="transmembrane region" description="Helical" evidence="6">
    <location>
        <begin position="159"/>
        <end position="179"/>
    </location>
</feature>
<evidence type="ECO:0000313" key="8">
    <source>
        <dbReference type="EMBL" id="SDF89094.1"/>
    </source>
</evidence>
<dbReference type="InterPro" id="IPR036259">
    <property type="entry name" value="MFS_trans_sf"/>
</dbReference>
<feature type="transmembrane region" description="Helical" evidence="6">
    <location>
        <begin position="373"/>
        <end position="399"/>
    </location>
</feature>
<dbReference type="EMBL" id="FNBW01000007">
    <property type="protein sequence ID" value="SDF89094.1"/>
    <property type="molecule type" value="Genomic_DNA"/>
</dbReference>
<name>A0A8G2F3J7_9PROT</name>
<evidence type="ECO:0000256" key="5">
    <source>
        <dbReference type="ARBA" id="ARBA00023136"/>
    </source>
</evidence>
<feature type="transmembrane region" description="Helical" evidence="6">
    <location>
        <begin position="32"/>
        <end position="49"/>
    </location>
</feature>
<dbReference type="GO" id="GO:0005886">
    <property type="term" value="C:plasma membrane"/>
    <property type="evidence" value="ECO:0007669"/>
    <property type="project" value="UniProtKB-SubCell"/>
</dbReference>
<reference evidence="8 9" key="1">
    <citation type="submission" date="2016-10" db="EMBL/GenBank/DDBJ databases">
        <authorList>
            <person name="Varghese N."/>
            <person name="Submissions S."/>
        </authorList>
    </citation>
    <scope>NUCLEOTIDE SEQUENCE [LARGE SCALE GENOMIC DNA]</scope>
    <source>
        <strain evidence="8 9">DSM 18839</strain>
    </source>
</reference>
<dbReference type="Gene3D" id="1.20.1250.20">
    <property type="entry name" value="MFS general substrate transporter like domains"/>
    <property type="match status" value="2"/>
</dbReference>
<feature type="domain" description="Major facilitator superfamily (MFS) profile" evidence="7">
    <location>
        <begin position="32"/>
        <end position="431"/>
    </location>
</feature>
<evidence type="ECO:0000256" key="4">
    <source>
        <dbReference type="ARBA" id="ARBA00022989"/>
    </source>
</evidence>
<sequence>MSQQESVERTVGSVLSWARHSAGMSGLRVKRVTVMLWTMIVLAVLSQFYRSSNGVIAPQIMAEMHLDAAVIGLSSGAFFLIFAALQIPIGVLFDKYGARLVVSSMLVFSIIGSALFAMAHSVEALVAGRFLIGLGLAGGMVGSLVILARWHSPSDFTRAMTILFATANLGSLLATSPLAASADWIGWRSTFLVLAALTAVIGIVFYAVVRDTPAPVHAADSNRESLGAKFRGVAQVFRVPGLLYVLPMVALGYSSVITILGLWGAPYLHEVHGLDNLDSGKLLSVLAVAFVVGTLAFGPIQRRAGGFRRVVVASASLTGLILLALAAFIDSPLVVTVSMLILVCLVGAFSVVLMGHGVALIPKELVGRGTTTLNCVLMGGTAILQIGSGAIVEVAHAWFGTATAGYAAFFGVLGALMLGATLLYLRAPEPKPKSD</sequence>
<feature type="transmembrane region" description="Helical" evidence="6">
    <location>
        <begin position="310"/>
        <end position="329"/>
    </location>
</feature>
<evidence type="ECO:0000313" key="9">
    <source>
        <dbReference type="Proteomes" id="UP000198615"/>
    </source>
</evidence>
<gene>
    <name evidence="8" type="ORF">SAMN05660686_02708</name>
</gene>
<dbReference type="AlphaFoldDB" id="A0A8G2F3J7"/>
<dbReference type="InterPro" id="IPR011701">
    <property type="entry name" value="MFS"/>
</dbReference>
<keyword evidence="4 6" id="KW-1133">Transmembrane helix</keyword>
<feature type="transmembrane region" description="Helical" evidence="6">
    <location>
        <begin position="69"/>
        <end position="93"/>
    </location>
</feature>
<dbReference type="PANTHER" id="PTHR43124">
    <property type="entry name" value="PURINE EFFLUX PUMP PBUE"/>
    <property type="match status" value="1"/>
</dbReference>
<evidence type="ECO:0000259" key="7">
    <source>
        <dbReference type="PROSITE" id="PS50850"/>
    </source>
</evidence>
<keyword evidence="9" id="KW-1185">Reference proteome</keyword>
<feature type="transmembrane region" description="Helical" evidence="6">
    <location>
        <begin position="241"/>
        <end position="262"/>
    </location>
</feature>
<feature type="transmembrane region" description="Helical" evidence="6">
    <location>
        <begin position="335"/>
        <end position="361"/>
    </location>
</feature>
<dbReference type="Proteomes" id="UP000198615">
    <property type="component" value="Unassembled WGS sequence"/>
</dbReference>
<keyword evidence="3 6" id="KW-0812">Transmembrane</keyword>
<evidence type="ECO:0000256" key="1">
    <source>
        <dbReference type="ARBA" id="ARBA00004651"/>
    </source>
</evidence>
<feature type="transmembrane region" description="Helical" evidence="6">
    <location>
        <begin position="126"/>
        <end position="147"/>
    </location>
</feature>
<keyword evidence="5 6" id="KW-0472">Membrane</keyword>
<dbReference type="PROSITE" id="PS50850">
    <property type="entry name" value="MFS"/>
    <property type="match status" value="1"/>
</dbReference>
<proteinExistence type="predicted"/>
<comment type="subcellular location">
    <subcellularLocation>
        <location evidence="1">Cell membrane</location>
        <topology evidence="1">Multi-pass membrane protein</topology>
    </subcellularLocation>
</comment>
<dbReference type="InterPro" id="IPR050189">
    <property type="entry name" value="MFS_Efflux_Transporters"/>
</dbReference>
<feature type="transmembrane region" description="Helical" evidence="6">
    <location>
        <begin position="100"/>
        <end position="120"/>
    </location>
</feature>
<protein>
    <submittedName>
        <fullName evidence="8">Sugar phosphate permease</fullName>
    </submittedName>
</protein>
<dbReference type="GO" id="GO:0022857">
    <property type="term" value="F:transmembrane transporter activity"/>
    <property type="evidence" value="ECO:0007669"/>
    <property type="project" value="InterPro"/>
</dbReference>
<feature type="transmembrane region" description="Helical" evidence="6">
    <location>
        <begin position="282"/>
        <end position="298"/>
    </location>
</feature>
<dbReference type="SUPFAM" id="SSF103473">
    <property type="entry name" value="MFS general substrate transporter"/>
    <property type="match status" value="1"/>
</dbReference>
<comment type="caution">
    <text evidence="8">The sequence shown here is derived from an EMBL/GenBank/DDBJ whole genome shotgun (WGS) entry which is preliminary data.</text>
</comment>
<feature type="transmembrane region" description="Helical" evidence="6">
    <location>
        <begin position="185"/>
        <end position="209"/>
    </location>
</feature>
<keyword evidence="2" id="KW-1003">Cell membrane</keyword>
<dbReference type="InterPro" id="IPR020846">
    <property type="entry name" value="MFS_dom"/>
</dbReference>